<feature type="compositionally biased region" description="Acidic residues" evidence="1">
    <location>
        <begin position="51"/>
        <end position="71"/>
    </location>
</feature>
<proteinExistence type="predicted"/>
<feature type="region of interest" description="Disordered" evidence="1">
    <location>
        <begin position="1"/>
        <end position="78"/>
    </location>
</feature>
<protein>
    <submittedName>
        <fullName evidence="2">Uncharacterized protein</fullName>
    </submittedName>
</protein>
<dbReference type="EMBL" id="MTYI01000200">
    <property type="protein sequence ID" value="PNP49278.1"/>
    <property type="molecule type" value="Genomic_DNA"/>
</dbReference>
<evidence type="ECO:0000313" key="2">
    <source>
        <dbReference type="EMBL" id="PNP49278.1"/>
    </source>
</evidence>
<dbReference type="Proteomes" id="UP000236290">
    <property type="component" value="Unassembled WGS sequence"/>
</dbReference>
<reference evidence="2 3" key="1">
    <citation type="submission" date="2017-02" db="EMBL/GenBank/DDBJ databases">
        <title>Genomes of Trichoderma spp. with biocontrol activity.</title>
        <authorList>
            <person name="Gardiner D."/>
            <person name="Kazan K."/>
            <person name="Vos C."/>
            <person name="Harvey P."/>
        </authorList>
    </citation>
    <scope>NUCLEOTIDE SEQUENCE [LARGE SCALE GENOMIC DNA]</scope>
    <source>
        <strain evidence="2 3">Tr1</strain>
    </source>
</reference>
<comment type="caution">
    <text evidence="2">The sequence shown here is derived from an EMBL/GenBank/DDBJ whole genome shotgun (WGS) entry which is preliminary data.</text>
</comment>
<evidence type="ECO:0000256" key="1">
    <source>
        <dbReference type="SAM" id="MobiDB-lite"/>
    </source>
</evidence>
<organism evidence="2 3">
    <name type="scientific">Trichoderma harzianum</name>
    <name type="common">Hypocrea lixii</name>
    <dbReference type="NCBI Taxonomy" id="5544"/>
    <lineage>
        <taxon>Eukaryota</taxon>
        <taxon>Fungi</taxon>
        <taxon>Dikarya</taxon>
        <taxon>Ascomycota</taxon>
        <taxon>Pezizomycotina</taxon>
        <taxon>Sordariomycetes</taxon>
        <taxon>Hypocreomycetidae</taxon>
        <taxon>Hypocreales</taxon>
        <taxon>Hypocreaceae</taxon>
        <taxon>Trichoderma</taxon>
    </lineage>
</organism>
<dbReference type="AlphaFoldDB" id="A0A2K0TUS0"/>
<evidence type="ECO:0000313" key="3">
    <source>
        <dbReference type="Proteomes" id="UP000236290"/>
    </source>
</evidence>
<name>A0A2K0TUS0_TRIHA</name>
<dbReference type="OrthoDB" id="10544007at2759"/>
<gene>
    <name evidence="2" type="ORF">THARTR1_09993</name>
</gene>
<sequence>MADAESADGERPSFTTFWKRVKQKEKSEAGDQHKKKGKKSASPSSTAELQQEQEQEQEQDEAGEEDQDPGEFPDGALPLLSPCPCSPRFMLDLVRRILANDSIFACPKTGFVGKRRALERQEGSWTAQETSIGHVHSNSNAESGALSLFNDYRRTSSQCYGHSKRGSIVEQGVACRLNLPPLSPAVRSPEQVLRDLE</sequence>
<accession>A0A2K0TUS0</accession>